<evidence type="ECO:0000313" key="5">
    <source>
        <dbReference type="Proteomes" id="UP000295050"/>
    </source>
</evidence>
<dbReference type="AlphaFoldDB" id="A0A4V2SWQ4"/>
<dbReference type="Pfam" id="PF00293">
    <property type="entry name" value="NUDIX"/>
    <property type="match status" value="1"/>
</dbReference>
<sequence length="161" mass="17765">MPIAGCGPRADLVSVGCPRLAVRALILHENRLLLVNAMPTTISDLWCAPGGGVEPGQSLPDNLAREVHEETGLRIEIGAPCMVNEFHEPGRPFHQVDIYFHCRLTGGRLDKGWTDPAGVVTQRRFFTRQDMDTIRFKPDSLPRAAWDGGAGIYDPLEPLIR</sequence>
<dbReference type="Proteomes" id="UP000295050">
    <property type="component" value="Unassembled WGS sequence"/>
</dbReference>
<gene>
    <name evidence="4" type="ORF">EV663_101363</name>
</gene>
<dbReference type="RefSeq" id="WP_132950041.1">
    <property type="nucleotide sequence ID" value="NZ_SLXU01000001.1"/>
</dbReference>
<evidence type="ECO:0000256" key="2">
    <source>
        <dbReference type="ARBA" id="ARBA00022801"/>
    </source>
</evidence>
<evidence type="ECO:0000313" key="4">
    <source>
        <dbReference type="EMBL" id="TCP63096.1"/>
    </source>
</evidence>
<dbReference type="PANTHER" id="PTHR43046:SF14">
    <property type="entry name" value="MUTT_NUDIX FAMILY PROTEIN"/>
    <property type="match status" value="1"/>
</dbReference>
<dbReference type="CDD" id="cd18880">
    <property type="entry name" value="NUDIX_ADPRase"/>
    <property type="match status" value="1"/>
</dbReference>
<name>A0A4V2SWQ4_9RHOB</name>
<keyword evidence="5" id="KW-1185">Reference proteome</keyword>
<comment type="caution">
    <text evidence="4">The sequence shown here is derived from an EMBL/GenBank/DDBJ whole genome shotgun (WGS) entry which is preliminary data.</text>
</comment>
<dbReference type="PROSITE" id="PS51462">
    <property type="entry name" value="NUDIX"/>
    <property type="match status" value="1"/>
</dbReference>
<keyword evidence="2" id="KW-0378">Hydrolase</keyword>
<dbReference type="GO" id="GO:0016787">
    <property type="term" value="F:hydrolase activity"/>
    <property type="evidence" value="ECO:0007669"/>
    <property type="project" value="UniProtKB-KW"/>
</dbReference>
<evidence type="ECO:0000259" key="3">
    <source>
        <dbReference type="PROSITE" id="PS51462"/>
    </source>
</evidence>
<evidence type="ECO:0000256" key="1">
    <source>
        <dbReference type="ARBA" id="ARBA00001946"/>
    </source>
</evidence>
<dbReference type="PRINTS" id="PR00502">
    <property type="entry name" value="NUDIXFAMILY"/>
</dbReference>
<reference evidence="4 5" key="1">
    <citation type="submission" date="2019-03" db="EMBL/GenBank/DDBJ databases">
        <title>Genomic Encyclopedia of Type Strains, Phase IV (KMG-IV): sequencing the most valuable type-strain genomes for metagenomic binning, comparative biology and taxonomic classification.</title>
        <authorList>
            <person name="Goeker M."/>
        </authorList>
    </citation>
    <scope>NUCLEOTIDE SEQUENCE [LARGE SCALE GENOMIC DNA]</scope>
    <source>
        <strain evidence="4 5">DSM 24766</strain>
    </source>
</reference>
<proteinExistence type="predicted"/>
<dbReference type="InterPro" id="IPR020476">
    <property type="entry name" value="Nudix_hydrolase"/>
</dbReference>
<dbReference type="Gene3D" id="3.90.79.10">
    <property type="entry name" value="Nucleoside Triphosphate Pyrophosphohydrolase"/>
    <property type="match status" value="1"/>
</dbReference>
<feature type="domain" description="Nudix hydrolase" evidence="3">
    <location>
        <begin position="17"/>
        <end position="158"/>
    </location>
</feature>
<dbReference type="EMBL" id="SLXU01000001">
    <property type="protein sequence ID" value="TCP63096.1"/>
    <property type="molecule type" value="Genomic_DNA"/>
</dbReference>
<dbReference type="SUPFAM" id="SSF55811">
    <property type="entry name" value="Nudix"/>
    <property type="match status" value="1"/>
</dbReference>
<dbReference type="OrthoDB" id="9761969at2"/>
<accession>A0A4V2SWQ4</accession>
<dbReference type="InterPro" id="IPR000086">
    <property type="entry name" value="NUDIX_hydrolase_dom"/>
</dbReference>
<dbReference type="PANTHER" id="PTHR43046">
    <property type="entry name" value="GDP-MANNOSE MANNOSYL HYDROLASE"/>
    <property type="match status" value="1"/>
</dbReference>
<dbReference type="InterPro" id="IPR015797">
    <property type="entry name" value="NUDIX_hydrolase-like_dom_sf"/>
</dbReference>
<protein>
    <submittedName>
        <fullName evidence="4">NUDIX domain-containing protein</fullName>
    </submittedName>
</protein>
<organism evidence="4 5">
    <name type="scientific">Rhodovulum bhavnagarense</name>
    <dbReference type="NCBI Taxonomy" id="992286"/>
    <lineage>
        <taxon>Bacteria</taxon>
        <taxon>Pseudomonadati</taxon>
        <taxon>Pseudomonadota</taxon>
        <taxon>Alphaproteobacteria</taxon>
        <taxon>Rhodobacterales</taxon>
        <taxon>Paracoccaceae</taxon>
        <taxon>Rhodovulum</taxon>
    </lineage>
</organism>
<comment type="cofactor">
    <cofactor evidence="1">
        <name>Mg(2+)</name>
        <dbReference type="ChEBI" id="CHEBI:18420"/>
    </cofactor>
</comment>